<protein>
    <submittedName>
        <fullName evidence="9">Cytosolic iron-sulfur assembly component 3</fullName>
    </submittedName>
</protein>
<evidence type="ECO:0000259" key="7">
    <source>
        <dbReference type="Pfam" id="PF02906"/>
    </source>
</evidence>
<keyword evidence="2" id="KW-0004">4Fe-4S</keyword>
<keyword evidence="3" id="KW-0479">Metal-binding</keyword>
<dbReference type="AlphaFoldDB" id="A0A979FJ14"/>
<comment type="similarity">
    <text evidence="1">Belongs to the NARF family.</text>
</comment>
<dbReference type="KEGG" id="hazt:108665135"/>
<evidence type="ECO:0000313" key="9">
    <source>
        <dbReference type="RefSeq" id="XP_047736678.1"/>
    </source>
</evidence>
<evidence type="ECO:0000256" key="4">
    <source>
        <dbReference type="ARBA" id="ARBA00023004"/>
    </source>
</evidence>
<keyword evidence="5" id="KW-0411">Iron-sulfur</keyword>
<name>A0A979FJ14_HYAAZ</name>
<dbReference type="RefSeq" id="XP_047736678.1">
    <property type="nucleotide sequence ID" value="XM_047880722.1"/>
</dbReference>
<dbReference type="Proteomes" id="UP000694843">
    <property type="component" value="Unplaced"/>
</dbReference>
<dbReference type="FunFam" id="3.30.70.20:FF:000042">
    <property type="entry name" value="Cytosolic Fe-S cluster assembly factor NAR1"/>
    <property type="match status" value="1"/>
</dbReference>
<gene>
    <name evidence="9" type="primary">LOC108665135</name>
</gene>
<evidence type="ECO:0000313" key="8">
    <source>
        <dbReference type="Proteomes" id="UP000694843"/>
    </source>
</evidence>
<dbReference type="OrthoDB" id="10253113at2759"/>
<dbReference type="Pfam" id="PF02906">
    <property type="entry name" value="Fe_hyd_lg_C"/>
    <property type="match status" value="1"/>
</dbReference>
<accession>A0A979FJ14</accession>
<keyword evidence="4" id="KW-0408">Iron</keyword>
<dbReference type="PANTHER" id="PTHR11615">
    <property type="entry name" value="NITRATE, FORMATE, IRON DEHYDROGENASE"/>
    <property type="match status" value="1"/>
</dbReference>
<reference evidence="9" key="1">
    <citation type="submission" date="2025-08" db="UniProtKB">
        <authorList>
            <consortium name="RefSeq"/>
        </authorList>
    </citation>
    <scope>IDENTIFICATION</scope>
</reference>
<dbReference type="GO" id="GO:0051539">
    <property type="term" value="F:4 iron, 4 sulfur cluster binding"/>
    <property type="evidence" value="ECO:0007669"/>
    <property type="project" value="UniProtKB-KW"/>
</dbReference>
<dbReference type="SUPFAM" id="SSF53920">
    <property type="entry name" value="Fe-only hydrogenase"/>
    <property type="match status" value="1"/>
</dbReference>
<evidence type="ECO:0000256" key="5">
    <source>
        <dbReference type="ARBA" id="ARBA00023014"/>
    </source>
</evidence>
<evidence type="ECO:0000256" key="1">
    <source>
        <dbReference type="ARBA" id="ARBA00006596"/>
    </source>
</evidence>
<dbReference type="GeneID" id="108665135"/>
<evidence type="ECO:0000256" key="3">
    <source>
        <dbReference type="ARBA" id="ARBA00022723"/>
    </source>
</evidence>
<organism evidence="8 9">
    <name type="scientific">Hyalella azteca</name>
    <name type="common">Amphipod</name>
    <dbReference type="NCBI Taxonomy" id="294128"/>
    <lineage>
        <taxon>Eukaryota</taxon>
        <taxon>Metazoa</taxon>
        <taxon>Ecdysozoa</taxon>
        <taxon>Arthropoda</taxon>
        <taxon>Crustacea</taxon>
        <taxon>Multicrustacea</taxon>
        <taxon>Malacostraca</taxon>
        <taxon>Eumalacostraca</taxon>
        <taxon>Peracarida</taxon>
        <taxon>Amphipoda</taxon>
        <taxon>Senticaudata</taxon>
        <taxon>Talitrida</taxon>
        <taxon>Talitroidea</taxon>
        <taxon>Hyalellidae</taxon>
        <taxon>Hyalella</taxon>
    </lineage>
</organism>
<feature type="domain" description="Iron hydrogenase large subunit C-terminal" evidence="7">
    <location>
        <begin position="108"/>
        <end position="360"/>
    </location>
</feature>
<dbReference type="InterPro" id="IPR050340">
    <property type="entry name" value="Cytosolic_Fe-S_CAF"/>
</dbReference>
<dbReference type="InterPro" id="IPR009016">
    <property type="entry name" value="Fe_hydrogenase"/>
</dbReference>
<dbReference type="GO" id="GO:0046872">
    <property type="term" value="F:metal ion binding"/>
    <property type="evidence" value="ECO:0007669"/>
    <property type="project" value="UniProtKB-KW"/>
</dbReference>
<comment type="function">
    <text evidence="6">Component of the cytosolic iron-sulfur (Fe/S) protein assembly machinery. Required for maturation of extramitochondrial Fe/S proteins.</text>
</comment>
<dbReference type="Gene3D" id="3.40.950.10">
    <property type="entry name" value="Fe-only Hydrogenase (Larger Subunit), Chain L, domain 3"/>
    <property type="match status" value="1"/>
</dbReference>
<sequence>MAGFSSGLKLTDLDDFITPSQECIKPVAPVPLPVGKGAIRLEEDTAAPVVAKKAAISLSDCLACSGCVTSAEVVMVTQQSHHQLRQALMDKDKEVVVSISCPPFNYYYCYLRQLGACAVWDSNVARSLALRDAAREFADAFTRDPARLPIICASCPGWVCYAEKTQPQQVLDRLSAVRSPQQIMGVLVKKLWAPATNRDADNVYHVTIMPCFDKKLEASRPQFADSLTQTKDVDCVITPIEVEQMLAEDACELSSVRGVALSELLSSGQLTSHQGSSSGGYADYILHYMACSVYNLQPQHIQWTTLRNADLQEASLSVGGEEVVRVCRAYGFRNLQNIVQRLKRGKTAYHYIEVMACPSGQSTVK</sequence>
<keyword evidence="8" id="KW-1185">Reference proteome</keyword>
<evidence type="ECO:0000256" key="6">
    <source>
        <dbReference type="ARBA" id="ARBA00025700"/>
    </source>
</evidence>
<dbReference type="InterPro" id="IPR004108">
    <property type="entry name" value="Fe_hydrogenase_lsu_C"/>
</dbReference>
<evidence type="ECO:0000256" key="2">
    <source>
        <dbReference type="ARBA" id="ARBA00022485"/>
    </source>
</evidence>
<dbReference type="OMA" id="INIPHLC"/>
<proteinExistence type="inferred from homology"/>